<feature type="compositionally biased region" description="Polar residues" evidence="1">
    <location>
        <begin position="148"/>
        <end position="157"/>
    </location>
</feature>
<evidence type="ECO:0000256" key="2">
    <source>
        <dbReference type="SAM" id="SignalP"/>
    </source>
</evidence>
<organism evidence="3 4">
    <name type="scientific">Zygosaccharomyces rouxii</name>
    <dbReference type="NCBI Taxonomy" id="4956"/>
    <lineage>
        <taxon>Eukaryota</taxon>
        <taxon>Fungi</taxon>
        <taxon>Dikarya</taxon>
        <taxon>Ascomycota</taxon>
        <taxon>Saccharomycotina</taxon>
        <taxon>Saccharomycetes</taxon>
        <taxon>Saccharomycetales</taxon>
        <taxon>Saccharomycetaceae</taxon>
        <taxon>Zygosaccharomyces</taxon>
    </lineage>
</organism>
<dbReference type="AlphaFoldDB" id="A0A1Q2ZTR4"/>
<proteinExistence type="predicted"/>
<feature type="compositionally biased region" description="Low complexity" evidence="1">
    <location>
        <begin position="158"/>
        <end position="170"/>
    </location>
</feature>
<dbReference type="OrthoDB" id="4069604at2759"/>
<name>A0A1Q2ZTR4_ZYGRO</name>
<feature type="chain" id="PRO_5010275485" evidence="2">
    <location>
        <begin position="20"/>
        <end position="200"/>
    </location>
</feature>
<sequence>MVSCIHIAVNFFLFVGASAASSTITKGPDRVEVSKATDSASLRLDAAEADMRFFSVFLSDFRVNMDSYTSYLGAHHKTMPQKVADYYHHVAELPQSADLEKDIAASFPFSQFRTFIADFPWYSTLLSSANESTMFLPEDFATEGASHGTKTTNVQPYSSSRSTSSLSSTKSHSHNGAMRGSDSSFPLQFFSIPLLVGMLL</sequence>
<dbReference type="GO" id="GO:0009277">
    <property type="term" value="C:fungal-type cell wall"/>
    <property type="evidence" value="ECO:0007669"/>
    <property type="project" value="EnsemblFungi"/>
</dbReference>
<accession>A0A1Q2ZTR4</accession>
<feature type="signal peptide" evidence="2">
    <location>
        <begin position="1"/>
        <end position="19"/>
    </location>
</feature>
<evidence type="ECO:0000313" key="4">
    <source>
        <dbReference type="Proteomes" id="UP000187013"/>
    </source>
</evidence>
<keyword evidence="2" id="KW-0732">Signal</keyword>
<evidence type="ECO:0000256" key="1">
    <source>
        <dbReference type="SAM" id="MobiDB-lite"/>
    </source>
</evidence>
<dbReference type="eggNOG" id="ENOG502S3Y9">
    <property type="taxonomic scope" value="Eukaryota"/>
</dbReference>
<dbReference type="EMBL" id="BDGX01000001">
    <property type="protein sequence ID" value="GAV46785.1"/>
    <property type="molecule type" value="Genomic_DNA"/>
</dbReference>
<evidence type="ECO:0000313" key="3">
    <source>
        <dbReference type="EMBL" id="GAV46785.1"/>
    </source>
</evidence>
<dbReference type="Proteomes" id="UP000187013">
    <property type="component" value="Unassembled WGS sequence"/>
</dbReference>
<reference evidence="3 4" key="1">
    <citation type="submission" date="2016-08" db="EMBL/GenBank/DDBJ databases">
        <title>Draft genome sequence of allopolyploid Zygosaccharomyces rouxii.</title>
        <authorList>
            <person name="Watanabe J."/>
            <person name="Uehara K."/>
            <person name="Mogi Y."/>
            <person name="Tsukioka Y."/>
        </authorList>
    </citation>
    <scope>NUCLEOTIDE SEQUENCE [LARGE SCALE GENOMIC DNA]</scope>
    <source>
        <strain evidence="3 4">NBRC 110957</strain>
    </source>
</reference>
<protein>
    <submittedName>
        <fullName evidence="3">Uncharacterized protein</fullName>
    </submittedName>
</protein>
<feature type="region of interest" description="Disordered" evidence="1">
    <location>
        <begin position="144"/>
        <end position="180"/>
    </location>
</feature>
<dbReference type="GO" id="GO:0000749">
    <property type="term" value="P:response to pheromone triggering conjugation with cellular fusion"/>
    <property type="evidence" value="ECO:0007669"/>
    <property type="project" value="EnsemblFungi"/>
</dbReference>
<dbReference type="Pfam" id="PF00660">
    <property type="entry name" value="SRP1_TIP1"/>
    <property type="match status" value="1"/>
</dbReference>
<dbReference type="InterPro" id="IPR000992">
    <property type="entry name" value="SRP1_TIP1"/>
</dbReference>
<comment type="caution">
    <text evidence="3">The sequence shown here is derived from an EMBL/GenBank/DDBJ whole genome shotgun (WGS) entry which is preliminary data.</text>
</comment>
<gene>
    <name evidence="3" type="ORF">ZYGR_0A03810</name>
</gene>